<keyword evidence="2" id="KW-1185">Reference proteome</keyword>
<dbReference type="Proteomes" id="UP001208570">
    <property type="component" value="Unassembled WGS sequence"/>
</dbReference>
<proteinExistence type="predicted"/>
<reference evidence="1" key="1">
    <citation type="journal article" date="2023" name="Mol. Biol. Evol.">
        <title>Third-Generation Sequencing Reveals the Adaptive Role of the Epigenome in Three Deep-Sea Polychaetes.</title>
        <authorList>
            <person name="Perez M."/>
            <person name="Aroh O."/>
            <person name="Sun Y."/>
            <person name="Lan Y."/>
            <person name="Juniper S.K."/>
            <person name="Young C.R."/>
            <person name="Angers B."/>
            <person name="Qian P.Y."/>
        </authorList>
    </citation>
    <scope>NUCLEOTIDE SEQUENCE</scope>
    <source>
        <strain evidence="1">P08H-3</strain>
    </source>
</reference>
<sequence>MTGHSPLYYLGLFIQRIPNYHVHTRSELSKLMMPD</sequence>
<evidence type="ECO:0000313" key="2">
    <source>
        <dbReference type="Proteomes" id="UP001208570"/>
    </source>
</evidence>
<name>A0AAD9J382_9ANNE</name>
<protein>
    <submittedName>
        <fullName evidence="1">Uncharacterized protein</fullName>
    </submittedName>
</protein>
<organism evidence="1 2">
    <name type="scientific">Paralvinella palmiformis</name>
    <dbReference type="NCBI Taxonomy" id="53620"/>
    <lineage>
        <taxon>Eukaryota</taxon>
        <taxon>Metazoa</taxon>
        <taxon>Spiralia</taxon>
        <taxon>Lophotrochozoa</taxon>
        <taxon>Annelida</taxon>
        <taxon>Polychaeta</taxon>
        <taxon>Sedentaria</taxon>
        <taxon>Canalipalpata</taxon>
        <taxon>Terebellida</taxon>
        <taxon>Terebelliformia</taxon>
        <taxon>Alvinellidae</taxon>
        <taxon>Paralvinella</taxon>
    </lineage>
</organism>
<evidence type="ECO:0000313" key="1">
    <source>
        <dbReference type="EMBL" id="KAK2145519.1"/>
    </source>
</evidence>
<gene>
    <name evidence="1" type="ORF">LSH36_677g04033</name>
</gene>
<dbReference type="AlphaFoldDB" id="A0AAD9J382"/>
<dbReference type="EMBL" id="JAODUP010000677">
    <property type="protein sequence ID" value="KAK2145519.1"/>
    <property type="molecule type" value="Genomic_DNA"/>
</dbReference>
<comment type="caution">
    <text evidence="1">The sequence shown here is derived from an EMBL/GenBank/DDBJ whole genome shotgun (WGS) entry which is preliminary data.</text>
</comment>
<accession>A0AAD9J382</accession>